<evidence type="ECO:0000256" key="3">
    <source>
        <dbReference type="ARBA" id="ARBA00022840"/>
    </source>
</evidence>
<reference evidence="6" key="1">
    <citation type="journal article" date="2019" name="Int. J. Syst. Evol. Microbiol.">
        <title>The Global Catalogue of Microorganisms (GCM) 10K type strain sequencing project: providing services to taxonomists for standard genome sequencing and annotation.</title>
        <authorList>
            <consortium name="The Broad Institute Genomics Platform"/>
            <consortium name="The Broad Institute Genome Sequencing Center for Infectious Disease"/>
            <person name="Wu L."/>
            <person name="Ma J."/>
        </authorList>
    </citation>
    <scope>NUCLEOTIDE SEQUENCE [LARGE SCALE GENOMIC DNA]</scope>
    <source>
        <strain evidence="6">KACC 14058</strain>
    </source>
</reference>
<dbReference type="InterPro" id="IPR027417">
    <property type="entry name" value="P-loop_NTPase"/>
</dbReference>
<dbReference type="SUPFAM" id="SSF52540">
    <property type="entry name" value="P-loop containing nucleoside triphosphate hydrolases"/>
    <property type="match status" value="1"/>
</dbReference>
<dbReference type="Gene3D" id="3.40.50.300">
    <property type="entry name" value="P-loop containing nucleotide triphosphate hydrolases"/>
    <property type="match status" value="1"/>
</dbReference>
<name>A0ABV8VX03_9BACI</name>
<comment type="caution">
    <text evidence="5">The sequence shown here is derived from an EMBL/GenBank/DDBJ whole genome shotgun (WGS) entry which is preliminary data.</text>
</comment>
<evidence type="ECO:0000313" key="5">
    <source>
        <dbReference type="EMBL" id="MFC4388704.1"/>
    </source>
</evidence>
<sequence length="289" mass="33425">MNIEVSKLKKVYGKKEALKDINLHLSGNKIIGLLGKNGAGKTTFMRILAGHFRQSKGDIQINEQPVFNNYEQTKDICFIMESNNFYEKFSVQEILTISSKFYPNWDESYANKLLDIFQLNAKQKIKTLSKGMYSALGIIIGLSSNAPITIFDEPYIGLDASNRSTFYDLLLQSYQQNPRLIILSTHLIDEVSKLFEEVIIFHEGSVMLHELSEELEKKHAIIKGRKEEIDQYIKNRHVIHESTILGQKTAVLFDEEKIDDKRFEVSKLNLQELFVYLTKERMREIVHSN</sequence>
<proteinExistence type="predicted"/>
<dbReference type="Proteomes" id="UP001595880">
    <property type="component" value="Unassembled WGS sequence"/>
</dbReference>
<protein>
    <submittedName>
        <fullName evidence="5">ABC transporter ATP-binding protein</fullName>
    </submittedName>
</protein>
<dbReference type="InterPro" id="IPR003439">
    <property type="entry name" value="ABC_transporter-like_ATP-bd"/>
</dbReference>
<dbReference type="InterPro" id="IPR051782">
    <property type="entry name" value="ABC_Transporter_VariousFunc"/>
</dbReference>
<dbReference type="RefSeq" id="WP_390199932.1">
    <property type="nucleotide sequence ID" value="NZ_JBHSDV010000004.1"/>
</dbReference>
<evidence type="ECO:0000259" key="4">
    <source>
        <dbReference type="PROSITE" id="PS50893"/>
    </source>
</evidence>
<keyword evidence="2" id="KW-0547">Nucleotide-binding</keyword>
<dbReference type="CDD" id="cd03230">
    <property type="entry name" value="ABC_DR_subfamily_A"/>
    <property type="match status" value="1"/>
</dbReference>
<organism evidence="5 6">
    <name type="scientific">Gracilibacillus marinus</name>
    <dbReference type="NCBI Taxonomy" id="630535"/>
    <lineage>
        <taxon>Bacteria</taxon>
        <taxon>Bacillati</taxon>
        <taxon>Bacillota</taxon>
        <taxon>Bacilli</taxon>
        <taxon>Bacillales</taxon>
        <taxon>Bacillaceae</taxon>
        <taxon>Gracilibacillus</taxon>
    </lineage>
</organism>
<dbReference type="PROSITE" id="PS50893">
    <property type="entry name" value="ABC_TRANSPORTER_2"/>
    <property type="match status" value="1"/>
</dbReference>
<feature type="domain" description="ABC transporter" evidence="4">
    <location>
        <begin position="3"/>
        <end position="228"/>
    </location>
</feature>
<dbReference type="PANTHER" id="PTHR42939">
    <property type="entry name" value="ABC TRANSPORTER ATP-BINDING PROTEIN ALBC-RELATED"/>
    <property type="match status" value="1"/>
</dbReference>
<evidence type="ECO:0000313" key="6">
    <source>
        <dbReference type="Proteomes" id="UP001595880"/>
    </source>
</evidence>
<dbReference type="EMBL" id="JBHSDV010000004">
    <property type="protein sequence ID" value="MFC4388704.1"/>
    <property type="molecule type" value="Genomic_DNA"/>
</dbReference>
<dbReference type="GO" id="GO:0005524">
    <property type="term" value="F:ATP binding"/>
    <property type="evidence" value="ECO:0007669"/>
    <property type="project" value="UniProtKB-KW"/>
</dbReference>
<dbReference type="PANTHER" id="PTHR42939:SF1">
    <property type="entry name" value="ABC TRANSPORTER ATP-BINDING PROTEIN ALBC-RELATED"/>
    <property type="match status" value="1"/>
</dbReference>
<accession>A0ABV8VX03</accession>
<keyword evidence="6" id="KW-1185">Reference proteome</keyword>
<gene>
    <name evidence="5" type="ORF">ACFOZ1_12965</name>
</gene>
<evidence type="ECO:0000256" key="1">
    <source>
        <dbReference type="ARBA" id="ARBA00022448"/>
    </source>
</evidence>
<keyword evidence="3 5" id="KW-0067">ATP-binding</keyword>
<evidence type="ECO:0000256" key="2">
    <source>
        <dbReference type="ARBA" id="ARBA00022741"/>
    </source>
</evidence>
<dbReference type="Pfam" id="PF00005">
    <property type="entry name" value="ABC_tran"/>
    <property type="match status" value="1"/>
</dbReference>
<keyword evidence="1" id="KW-0813">Transport</keyword>